<dbReference type="InterPro" id="IPR004843">
    <property type="entry name" value="Calcineurin-like_PHP"/>
</dbReference>
<dbReference type="SUPFAM" id="SSF56300">
    <property type="entry name" value="Metallo-dependent phosphatases"/>
    <property type="match status" value="1"/>
</dbReference>
<dbReference type="PIRSF" id="PIRSF033094">
    <property type="entry name" value="Pesterase_CT488"/>
    <property type="match status" value="1"/>
</dbReference>
<dbReference type="STRING" id="389348.PNK_2291"/>
<feature type="domain" description="Calcineurin-like phosphoesterase" evidence="1">
    <location>
        <begin position="1"/>
        <end position="216"/>
    </location>
</feature>
<evidence type="ECO:0000313" key="2">
    <source>
        <dbReference type="EMBL" id="CUI17889.1"/>
    </source>
</evidence>
<evidence type="ECO:0000313" key="3">
    <source>
        <dbReference type="Proteomes" id="UP000069902"/>
    </source>
</evidence>
<protein>
    <submittedName>
        <fullName evidence="2">Putative phosphoesterase</fullName>
    </submittedName>
</protein>
<dbReference type="EMBL" id="LN879502">
    <property type="protein sequence ID" value="CUI17889.1"/>
    <property type="molecule type" value="Genomic_DNA"/>
</dbReference>
<dbReference type="InterPro" id="IPR051158">
    <property type="entry name" value="Metallophosphoesterase_sf"/>
</dbReference>
<dbReference type="PATRIC" id="fig|389348.3.peg.2572"/>
<accession>A0A0U5EUP2</accession>
<reference evidence="3" key="1">
    <citation type="submission" date="2015-09" db="EMBL/GenBank/DDBJ databases">
        <authorList>
            <person name="Bertelli C."/>
        </authorList>
    </citation>
    <scope>NUCLEOTIDE SEQUENCE [LARGE SCALE GENOMIC DNA]</scope>
    <source>
        <strain evidence="3">KNic</strain>
    </source>
</reference>
<organism evidence="2 3">
    <name type="scientific">Candidatus Protochlamydia naegleriophila</name>
    <dbReference type="NCBI Taxonomy" id="389348"/>
    <lineage>
        <taxon>Bacteria</taxon>
        <taxon>Pseudomonadati</taxon>
        <taxon>Chlamydiota</taxon>
        <taxon>Chlamydiia</taxon>
        <taxon>Parachlamydiales</taxon>
        <taxon>Parachlamydiaceae</taxon>
        <taxon>Candidatus Protochlamydia</taxon>
    </lineage>
</organism>
<dbReference type="Gene3D" id="3.60.21.10">
    <property type="match status" value="1"/>
</dbReference>
<dbReference type="Pfam" id="PF00149">
    <property type="entry name" value="Metallophos"/>
    <property type="match status" value="1"/>
</dbReference>
<evidence type="ECO:0000259" key="1">
    <source>
        <dbReference type="Pfam" id="PF00149"/>
    </source>
</evidence>
<dbReference type="RefSeq" id="WP_059062126.1">
    <property type="nucleotide sequence ID" value="NZ_LN879502.1"/>
</dbReference>
<proteinExistence type="predicted"/>
<dbReference type="PANTHER" id="PTHR31302">
    <property type="entry name" value="TRANSMEMBRANE PROTEIN WITH METALLOPHOSPHOESTERASE DOMAIN-RELATED"/>
    <property type="match status" value="1"/>
</dbReference>
<sequence length="253" mass="28830">MTIWAIADLHLSFGVPSKHMRVFGEQWENYTDKIEQAWRSAVSDDDLVLIPGDISWAMRLEEARLDLDWIGQLPGTKVLLKGNHDYWWSSLSKIKTILPPSCHLIQNNSFNWNGASIAGARLWDVPGLSFNEIIDFKDFACVKKLTETDESDESRKIYERELVRLESSLKAMDTKAKLRIAMTHYPPVGPNLQETDVSRLLEKYGVQICVFGHLHNVKPHLTLFGVRNGISYQLTACDYLNSFKPIKIADNPA</sequence>
<dbReference type="InterPro" id="IPR014578">
    <property type="entry name" value="Pesterase_CT488"/>
</dbReference>
<dbReference type="Proteomes" id="UP000069902">
    <property type="component" value="Chromosome cPNK"/>
</dbReference>
<dbReference type="KEGG" id="pnl:PNK_2291"/>
<dbReference type="InterPro" id="IPR029052">
    <property type="entry name" value="Metallo-depent_PP-like"/>
</dbReference>
<keyword evidence="3" id="KW-1185">Reference proteome</keyword>
<dbReference type="PANTHER" id="PTHR31302:SF22">
    <property type="entry name" value="PHOSPHOESTERASE"/>
    <property type="match status" value="1"/>
</dbReference>
<dbReference type="AlphaFoldDB" id="A0A0U5EUP2"/>
<dbReference type="GO" id="GO:0016787">
    <property type="term" value="F:hydrolase activity"/>
    <property type="evidence" value="ECO:0007669"/>
    <property type="project" value="InterPro"/>
</dbReference>
<dbReference type="InParanoid" id="A0A0U5EUP2"/>
<name>A0A0U5EUP2_9BACT</name>
<gene>
    <name evidence="2" type="ORF">PNK_2291</name>
</gene>